<dbReference type="Proteomes" id="UP001361239">
    <property type="component" value="Unassembled WGS sequence"/>
</dbReference>
<sequence length="153" mass="16558">MKFYAWVGYALTGLSITLPATTSAQSNAAGPTVATDSAVFVERVDGGTTRSLEPASRLNRGDRVVTIVNWYRMGGDGGFTITNPLPQAIAYQASARDDQEVSVDNGRTWGQLGMLRVGQRLATPEDVTHMRWRVPATQAQRGRGQIAYSGIVR</sequence>
<protein>
    <submittedName>
        <fullName evidence="2">Uncharacterized protein</fullName>
    </submittedName>
</protein>
<keyword evidence="3" id="KW-1185">Reference proteome</keyword>
<evidence type="ECO:0000313" key="3">
    <source>
        <dbReference type="Proteomes" id="UP001361239"/>
    </source>
</evidence>
<reference evidence="2 3" key="1">
    <citation type="submission" date="2024-03" db="EMBL/GenBank/DDBJ databases">
        <authorList>
            <person name="Jo J.-H."/>
        </authorList>
    </citation>
    <scope>NUCLEOTIDE SEQUENCE [LARGE SCALE GENOMIC DNA]</scope>
    <source>
        <strain evidence="2 3">PS1R-30</strain>
    </source>
</reference>
<organism evidence="2 3">
    <name type="scientific">Novosphingobium anseongense</name>
    <dbReference type="NCBI Taxonomy" id="3133436"/>
    <lineage>
        <taxon>Bacteria</taxon>
        <taxon>Pseudomonadati</taxon>
        <taxon>Pseudomonadota</taxon>
        <taxon>Alphaproteobacteria</taxon>
        <taxon>Sphingomonadales</taxon>
        <taxon>Sphingomonadaceae</taxon>
        <taxon>Novosphingobium</taxon>
    </lineage>
</organism>
<feature type="chain" id="PRO_5046198456" evidence="1">
    <location>
        <begin position="25"/>
        <end position="153"/>
    </location>
</feature>
<evidence type="ECO:0000256" key="1">
    <source>
        <dbReference type="SAM" id="SignalP"/>
    </source>
</evidence>
<dbReference type="EMBL" id="JBBHJZ010000001">
    <property type="protein sequence ID" value="MEJ5976362.1"/>
    <property type="molecule type" value="Genomic_DNA"/>
</dbReference>
<accession>A0ABU8RTN4</accession>
<gene>
    <name evidence="2" type="ORF">WG901_06935</name>
</gene>
<evidence type="ECO:0000313" key="2">
    <source>
        <dbReference type="EMBL" id="MEJ5976362.1"/>
    </source>
</evidence>
<comment type="caution">
    <text evidence="2">The sequence shown here is derived from an EMBL/GenBank/DDBJ whole genome shotgun (WGS) entry which is preliminary data.</text>
</comment>
<keyword evidence="1" id="KW-0732">Signal</keyword>
<feature type="signal peptide" evidence="1">
    <location>
        <begin position="1"/>
        <end position="24"/>
    </location>
</feature>
<name>A0ABU8RTN4_9SPHN</name>
<proteinExistence type="predicted"/>
<dbReference type="RefSeq" id="WP_339586277.1">
    <property type="nucleotide sequence ID" value="NZ_JBBHJZ010000001.1"/>
</dbReference>